<evidence type="ECO:0000313" key="2">
    <source>
        <dbReference type="Proteomes" id="UP000199636"/>
    </source>
</evidence>
<dbReference type="OrthoDB" id="9800435at2"/>
<dbReference type="AlphaFoldDB" id="A0A1G8L4P8"/>
<protein>
    <recommendedName>
        <fullName evidence="3">Serine aminopeptidase S33 domain-containing protein</fullName>
    </recommendedName>
</protein>
<proteinExistence type="predicted"/>
<sequence>MVQQERGLHFIQGAAGRIQLTLDLPVGAARGIALISHPQPLLGGSPRHPLPTALARRLRNAGWIAVRPSFRGVEGSEGEYDAGVGEAEDSLRVVRAMRDSHPGLPVALVGFSFGAYVYARTACALEHEQAVEAIVLMGMPVGIVAAGREYPGMPVPQRALVIHGEADDIAPLSNLLDWARPDARPVLLYPGANHFFRGCLDRVIDTVELHLAQATSVVDTSA</sequence>
<accession>A0A1G8L4P8</accession>
<name>A0A1G8L4P8_9PSED</name>
<dbReference type="RefSeq" id="WP_090266380.1">
    <property type="nucleotide sequence ID" value="NZ_FNDS01000010.1"/>
</dbReference>
<dbReference type="EMBL" id="FNDS01000010">
    <property type="protein sequence ID" value="SDI50652.1"/>
    <property type="molecule type" value="Genomic_DNA"/>
</dbReference>
<gene>
    <name evidence="1" type="ORF">SAMN05216272_110152</name>
</gene>
<dbReference type="Gene3D" id="3.40.50.1820">
    <property type="entry name" value="alpha/beta hydrolase"/>
    <property type="match status" value="1"/>
</dbReference>
<evidence type="ECO:0000313" key="1">
    <source>
        <dbReference type="EMBL" id="SDI50652.1"/>
    </source>
</evidence>
<dbReference type="PANTHER" id="PTHR42103:SF2">
    <property type="entry name" value="AB HYDROLASE-1 DOMAIN-CONTAINING PROTEIN"/>
    <property type="match status" value="1"/>
</dbReference>
<dbReference type="STRING" id="428992.SAMN05216272_110152"/>
<dbReference type="SUPFAM" id="SSF53474">
    <property type="entry name" value="alpha/beta-Hydrolases"/>
    <property type="match status" value="1"/>
</dbReference>
<reference evidence="2" key="1">
    <citation type="submission" date="2016-10" db="EMBL/GenBank/DDBJ databases">
        <authorList>
            <person name="Varghese N."/>
            <person name="Submissions S."/>
        </authorList>
    </citation>
    <scope>NUCLEOTIDE SEQUENCE [LARGE SCALE GENOMIC DNA]</scope>
    <source>
        <strain evidence="2">CCM 7469</strain>
    </source>
</reference>
<organism evidence="1 2">
    <name type="scientific">Pseudomonas panipatensis</name>
    <dbReference type="NCBI Taxonomy" id="428992"/>
    <lineage>
        <taxon>Bacteria</taxon>
        <taxon>Pseudomonadati</taxon>
        <taxon>Pseudomonadota</taxon>
        <taxon>Gammaproteobacteria</taxon>
        <taxon>Pseudomonadales</taxon>
        <taxon>Pseudomonadaceae</taxon>
        <taxon>Pseudomonas</taxon>
    </lineage>
</organism>
<dbReference type="Proteomes" id="UP000199636">
    <property type="component" value="Unassembled WGS sequence"/>
</dbReference>
<keyword evidence="2" id="KW-1185">Reference proteome</keyword>
<dbReference type="PANTHER" id="PTHR42103">
    <property type="entry name" value="ALPHA/BETA-HYDROLASES SUPERFAMILY PROTEIN"/>
    <property type="match status" value="1"/>
</dbReference>
<dbReference type="InterPro" id="IPR029058">
    <property type="entry name" value="AB_hydrolase_fold"/>
</dbReference>
<evidence type="ECO:0008006" key="3">
    <source>
        <dbReference type="Google" id="ProtNLM"/>
    </source>
</evidence>